<protein>
    <recommendedName>
        <fullName evidence="3">Internal virion protein A</fullName>
    </recommendedName>
</protein>
<evidence type="ECO:0008006" key="3">
    <source>
        <dbReference type="Google" id="ProtNLM"/>
    </source>
</evidence>
<evidence type="ECO:0000313" key="1">
    <source>
        <dbReference type="EMBL" id="WOZ55767.1"/>
    </source>
</evidence>
<gene>
    <name evidence="1" type="ORF">HTVC041P_gp33</name>
</gene>
<dbReference type="EMBL" id="OR420753">
    <property type="protein sequence ID" value="WOZ55767.1"/>
    <property type="molecule type" value="Genomic_DNA"/>
</dbReference>
<keyword evidence="2" id="KW-1185">Reference proteome</keyword>
<name>A0AAX4G2S4_9CAUD</name>
<accession>A0AAX4G2S4</accession>
<proteinExistence type="predicted"/>
<dbReference type="InterPro" id="IPR020335">
    <property type="entry name" value="Phage_T7_Gp13"/>
</dbReference>
<organism evidence="1 2">
    <name type="scientific">Pelagibacter phage HTVC041P</name>
    <dbReference type="NCBI Taxonomy" id="3072833"/>
    <lineage>
        <taxon>Viruses</taxon>
        <taxon>Duplodnaviria</taxon>
        <taxon>Heunggongvirae</taxon>
        <taxon>Uroviricota</taxon>
        <taxon>Caudoviricetes</taxon>
        <taxon>Autographivirales</taxon>
        <taxon>Autographivirales incertae sedis</taxon>
        <taxon>Aequorvirus</taxon>
        <taxon>Aequorvirus HTVC041P</taxon>
    </lineage>
</organism>
<dbReference type="Pfam" id="PF11090">
    <property type="entry name" value="Phage_T7_Gp13"/>
    <property type="match status" value="1"/>
</dbReference>
<dbReference type="Proteomes" id="UP001301519">
    <property type="component" value="Segment"/>
</dbReference>
<evidence type="ECO:0000313" key="2">
    <source>
        <dbReference type="Proteomes" id="UP001301519"/>
    </source>
</evidence>
<sequence length="161" mass="19238">MSPLHQEFNGIRKTIKEDIDFLAPRLRYEDKREILDSTGLNPYQALQECYNFSEISLTIVDTKNIPVGIFGVSEDGAIWLLATPDIKRIRFSFLRESRKVVNLLNHKYKLLWNFVDCRNELHLRWLKWCGFKFLRKINYGVNQKPFYEFIKLCVYHHKSHS</sequence>
<reference evidence="1 2" key="1">
    <citation type="submission" date="2023-08" db="EMBL/GenBank/DDBJ databases">
        <authorList>
            <person name="Du S."/>
            <person name="Wu Z."/>
            <person name="Wu Y."/>
            <person name="Yang M."/>
            <person name="Shao J."/>
            <person name="Liu H."/>
            <person name="Zhao Y."/>
            <person name="Zhang Z."/>
        </authorList>
    </citation>
    <scope>NUCLEOTIDE SEQUENCE [LARGE SCALE GENOMIC DNA]</scope>
</reference>